<keyword evidence="3" id="KW-0732">Signal</keyword>
<dbReference type="EMBL" id="BAABFN010000005">
    <property type="protein sequence ID" value="GAA4311862.1"/>
    <property type="molecule type" value="Genomic_DNA"/>
</dbReference>
<dbReference type="PROSITE" id="PS51257">
    <property type="entry name" value="PROKAR_LIPOPROTEIN"/>
    <property type="match status" value="1"/>
</dbReference>
<reference evidence="9" key="1">
    <citation type="journal article" date="2019" name="Int. J. Syst. Evol. Microbiol.">
        <title>The Global Catalogue of Microorganisms (GCM) 10K type strain sequencing project: providing services to taxonomists for standard genome sequencing and annotation.</title>
        <authorList>
            <consortium name="The Broad Institute Genomics Platform"/>
            <consortium name="The Broad Institute Genome Sequencing Center for Infectious Disease"/>
            <person name="Wu L."/>
            <person name="Ma J."/>
        </authorList>
    </citation>
    <scope>NUCLEOTIDE SEQUENCE [LARGE SCALE GENOMIC DNA]</scope>
    <source>
        <strain evidence="9">JCM 17664</strain>
    </source>
</reference>
<dbReference type="Pfam" id="PF07980">
    <property type="entry name" value="SusD_RagB"/>
    <property type="match status" value="1"/>
</dbReference>
<evidence type="ECO:0000259" key="6">
    <source>
        <dbReference type="Pfam" id="PF07980"/>
    </source>
</evidence>
<comment type="similarity">
    <text evidence="2">Belongs to the SusD family.</text>
</comment>
<accession>A0ABP8FVH6</accession>
<comment type="subcellular location">
    <subcellularLocation>
        <location evidence="1">Cell outer membrane</location>
    </subcellularLocation>
</comment>
<evidence type="ECO:0000256" key="4">
    <source>
        <dbReference type="ARBA" id="ARBA00023136"/>
    </source>
</evidence>
<evidence type="ECO:0000256" key="3">
    <source>
        <dbReference type="ARBA" id="ARBA00022729"/>
    </source>
</evidence>
<comment type="caution">
    <text evidence="8">The sequence shown here is derived from an EMBL/GenBank/DDBJ whole genome shotgun (WGS) entry which is preliminary data.</text>
</comment>
<evidence type="ECO:0000256" key="2">
    <source>
        <dbReference type="ARBA" id="ARBA00006275"/>
    </source>
</evidence>
<evidence type="ECO:0000313" key="9">
    <source>
        <dbReference type="Proteomes" id="UP001501207"/>
    </source>
</evidence>
<dbReference type="Gene3D" id="1.25.40.390">
    <property type="match status" value="1"/>
</dbReference>
<dbReference type="Proteomes" id="UP001501207">
    <property type="component" value="Unassembled WGS sequence"/>
</dbReference>
<dbReference type="RefSeq" id="WP_344979034.1">
    <property type="nucleotide sequence ID" value="NZ_BAABFN010000005.1"/>
</dbReference>
<gene>
    <name evidence="8" type="ORF">GCM10023143_21170</name>
</gene>
<dbReference type="InterPro" id="IPR011990">
    <property type="entry name" value="TPR-like_helical_dom_sf"/>
</dbReference>
<keyword evidence="5" id="KW-0998">Cell outer membrane</keyword>
<feature type="domain" description="SusD-like N-terminal" evidence="7">
    <location>
        <begin position="95"/>
        <end position="227"/>
    </location>
</feature>
<dbReference type="InterPro" id="IPR012944">
    <property type="entry name" value="SusD_RagB_dom"/>
</dbReference>
<feature type="domain" description="RagB/SusD" evidence="6">
    <location>
        <begin position="317"/>
        <end position="632"/>
    </location>
</feature>
<dbReference type="Pfam" id="PF14322">
    <property type="entry name" value="SusD-like_3"/>
    <property type="match status" value="1"/>
</dbReference>
<proteinExistence type="inferred from homology"/>
<organism evidence="8 9">
    <name type="scientific">Compostibacter hankyongensis</name>
    <dbReference type="NCBI Taxonomy" id="1007089"/>
    <lineage>
        <taxon>Bacteria</taxon>
        <taxon>Pseudomonadati</taxon>
        <taxon>Bacteroidota</taxon>
        <taxon>Chitinophagia</taxon>
        <taxon>Chitinophagales</taxon>
        <taxon>Chitinophagaceae</taxon>
        <taxon>Compostibacter</taxon>
    </lineage>
</organism>
<dbReference type="InterPro" id="IPR033985">
    <property type="entry name" value="SusD-like_N"/>
</dbReference>
<evidence type="ECO:0000313" key="8">
    <source>
        <dbReference type="EMBL" id="GAA4311862.1"/>
    </source>
</evidence>
<name>A0ABP8FVH6_9BACT</name>
<dbReference type="SUPFAM" id="SSF48452">
    <property type="entry name" value="TPR-like"/>
    <property type="match status" value="1"/>
</dbReference>
<keyword evidence="9" id="KW-1185">Reference proteome</keyword>
<evidence type="ECO:0000256" key="1">
    <source>
        <dbReference type="ARBA" id="ARBA00004442"/>
    </source>
</evidence>
<evidence type="ECO:0000256" key="5">
    <source>
        <dbReference type="ARBA" id="ARBA00023237"/>
    </source>
</evidence>
<sequence length="632" mass="72037">MKHLKITAVLCIGILCGCNYLDIVPDNIATIDYAFRMRNEAEKYLFTCYSYMPAQSSPSANPAFTAGDEFWFSYPFLGFSAPAWNIARGNQNIVDPYANFWDGAQAGTPLFKGIRDCNIFLENIDTVPDMEEVEKARWAAEVKFLKAYYDFWLVRMYGPIPLIKENLPVSSSPEAVKLWREPVDTCFSYIVSLIDEAVPFLPERLEDETSELGRITQPIALALKARVLATEASPLFNGNPDYANVTDSRGMHLFSQESDADKWKKAAEACKAAIDLCHAIGYKLYRYQQDIATYDLSDSTVTKMSIRNSICEKWNSEIIWGNTNSMGNSIQREATPTGLDPSNPANQNTHGNLGVTLKIAELFYTRNGVPITEDKTWDYSGRLNLKMATAADKYNIAEGYTTAALNFDREPRFYADLGFDGGIWYGQGRYDDKDTWHLEAKSGQSSAPITNTRYNITGYWPKKLVHYQNVIGTGNTYTVQQYPWPVIRLADLYLLYAEALNEEDGPGTAAYRWIDSVRSRAGLRPVAESWTNFSTNPGKYQTKEGLRAIIHQERLIELAFEGQRYWDLRRWKEALSVMNSPVRGWDINQEADAAYYRERVLFDQVFKTRDYLWPIKQQDIIVNKELVQNPGW</sequence>
<evidence type="ECO:0000259" key="7">
    <source>
        <dbReference type="Pfam" id="PF14322"/>
    </source>
</evidence>
<protein>
    <submittedName>
        <fullName evidence="8">RagB/SusD family nutrient uptake outer membrane protein</fullName>
    </submittedName>
</protein>
<keyword evidence="4" id="KW-0472">Membrane</keyword>